<dbReference type="SUPFAM" id="SSF50494">
    <property type="entry name" value="Trypsin-like serine proteases"/>
    <property type="match status" value="1"/>
</dbReference>
<feature type="chain" id="PRO_5046481241" description="S1 family peptidase" evidence="2">
    <location>
        <begin position="21"/>
        <end position="413"/>
    </location>
</feature>
<gene>
    <name evidence="3" type="ORF">ACIBP5_16350</name>
</gene>
<proteinExistence type="predicted"/>
<keyword evidence="2" id="KW-0732">Signal</keyword>
<feature type="region of interest" description="Disordered" evidence="1">
    <location>
        <begin position="17"/>
        <end position="40"/>
    </location>
</feature>
<dbReference type="InterPro" id="IPR033116">
    <property type="entry name" value="TRYPSIN_SER"/>
</dbReference>
<accession>A0ABW8A429</accession>
<evidence type="ECO:0000256" key="1">
    <source>
        <dbReference type="SAM" id="MobiDB-lite"/>
    </source>
</evidence>
<evidence type="ECO:0000313" key="3">
    <source>
        <dbReference type="EMBL" id="MFI7441529.1"/>
    </source>
</evidence>
<feature type="signal peptide" evidence="2">
    <location>
        <begin position="1"/>
        <end position="20"/>
    </location>
</feature>
<reference evidence="3 4" key="1">
    <citation type="submission" date="2024-10" db="EMBL/GenBank/DDBJ databases">
        <title>The Natural Products Discovery Center: Release of the First 8490 Sequenced Strains for Exploring Actinobacteria Biosynthetic Diversity.</title>
        <authorList>
            <person name="Kalkreuter E."/>
            <person name="Kautsar S.A."/>
            <person name="Yang D."/>
            <person name="Bader C.D."/>
            <person name="Teijaro C.N."/>
            <person name="Fluegel L."/>
            <person name="Davis C.M."/>
            <person name="Simpson J.R."/>
            <person name="Lauterbach L."/>
            <person name="Steele A.D."/>
            <person name="Gui C."/>
            <person name="Meng S."/>
            <person name="Li G."/>
            <person name="Viehrig K."/>
            <person name="Ye F."/>
            <person name="Su P."/>
            <person name="Kiefer A.F."/>
            <person name="Nichols A."/>
            <person name="Cepeda A.J."/>
            <person name="Yan W."/>
            <person name="Fan B."/>
            <person name="Jiang Y."/>
            <person name="Adhikari A."/>
            <person name="Zheng C.-J."/>
            <person name="Schuster L."/>
            <person name="Cowan T.M."/>
            <person name="Smanski M.J."/>
            <person name="Chevrette M.G."/>
            <person name="De Carvalho L.P.S."/>
            <person name="Shen B."/>
        </authorList>
    </citation>
    <scope>NUCLEOTIDE SEQUENCE [LARGE SCALE GENOMIC DNA]</scope>
    <source>
        <strain evidence="3 4">NPDC049503</strain>
    </source>
</reference>
<dbReference type="Proteomes" id="UP001612928">
    <property type="component" value="Unassembled WGS sequence"/>
</dbReference>
<sequence>MLPLAVAVTALSLSTNGVAAADPGPERPLAPLAKATAATSPPQSAIEAMEAVNRATLAEPTQWAGTWYDATTGRVVTAVAGGASEGTRKEAWSKAGSDGTVVQVERSFADLAQLSDTIMQRGSIASVGIVSAAMDWERNGLVVGLEKVTDEARAALAADYGDIVTVRQMTPPRDHEGPSRLRDRYPYWGASGWAPPRAGQMHCSTSFPMKRPDGSKHFLVTAAHCNHPYQLDAATMNSSETSWSNVIGTSKGYQSSFCQSTGESCDIGSTKYGDISVIKVDGVAPRIYTGGPDGTSSAAVVSTQTGLPAVNDSMCASGARTGTTCGYKITDNFMSVRNSEGKLRTPVVMAENLSGACIYYGDSGGAVYKPVTGGVRASGVISGVGSIPGGCALFYTSISYAQQLFDAEVVTTS</sequence>
<dbReference type="InterPro" id="IPR018114">
    <property type="entry name" value="TRYPSIN_HIS"/>
</dbReference>
<comment type="caution">
    <text evidence="3">The sequence shown here is derived from an EMBL/GenBank/DDBJ whole genome shotgun (WGS) entry which is preliminary data.</text>
</comment>
<evidence type="ECO:0008006" key="5">
    <source>
        <dbReference type="Google" id="ProtNLM"/>
    </source>
</evidence>
<dbReference type="InterPro" id="IPR043504">
    <property type="entry name" value="Peptidase_S1_PA_chymotrypsin"/>
</dbReference>
<feature type="compositionally biased region" description="Low complexity" evidence="1">
    <location>
        <begin position="29"/>
        <end position="40"/>
    </location>
</feature>
<dbReference type="EMBL" id="JBITMB010000003">
    <property type="protein sequence ID" value="MFI7441529.1"/>
    <property type="molecule type" value="Genomic_DNA"/>
</dbReference>
<organism evidence="3 4">
    <name type="scientific">Nonomuraea indica</name>
    <dbReference type="NCBI Taxonomy" id="1581193"/>
    <lineage>
        <taxon>Bacteria</taxon>
        <taxon>Bacillati</taxon>
        <taxon>Actinomycetota</taxon>
        <taxon>Actinomycetes</taxon>
        <taxon>Streptosporangiales</taxon>
        <taxon>Streptosporangiaceae</taxon>
        <taxon>Nonomuraea</taxon>
    </lineage>
</organism>
<evidence type="ECO:0000313" key="4">
    <source>
        <dbReference type="Proteomes" id="UP001612928"/>
    </source>
</evidence>
<dbReference type="InterPro" id="IPR009003">
    <property type="entry name" value="Peptidase_S1_PA"/>
</dbReference>
<dbReference type="PROSITE" id="PS00134">
    <property type="entry name" value="TRYPSIN_HIS"/>
    <property type="match status" value="1"/>
</dbReference>
<dbReference type="Gene3D" id="2.40.10.10">
    <property type="entry name" value="Trypsin-like serine proteases"/>
    <property type="match status" value="2"/>
</dbReference>
<protein>
    <recommendedName>
        <fullName evidence="5">S1 family peptidase</fullName>
    </recommendedName>
</protein>
<keyword evidence="4" id="KW-1185">Reference proteome</keyword>
<dbReference type="PROSITE" id="PS00135">
    <property type="entry name" value="TRYPSIN_SER"/>
    <property type="match status" value="1"/>
</dbReference>
<evidence type="ECO:0000256" key="2">
    <source>
        <dbReference type="SAM" id="SignalP"/>
    </source>
</evidence>
<name>A0ABW8A429_9ACTN</name>
<dbReference type="RefSeq" id="WP_397021419.1">
    <property type="nucleotide sequence ID" value="NZ_JBITMB010000003.1"/>
</dbReference>